<comment type="caution">
    <text evidence="3">The sequence shown here is derived from an EMBL/GenBank/DDBJ whole genome shotgun (WGS) entry which is preliminary data.</text>
</comment>
<keyword evidence="4" id="KW-1185">Reference proteome</keyword>
<organism evidence="3 4">
    <name type="scientific">Limosilactobacillus secaliphilus</name>
    <dbReference type="NCBI Taxonomy" id="396268"/>
    <lineage>
        <taxon>Bacteria</taxon>
        <taxon>Bacillati</taxon>
        <taxon>Bacillota</taxon>
        <taxon>Bacilli</taxon>
        <taxon>Lactobacillales</taxon>
        <taxon>Lactobacillaceae</taxon>
        <taxon>Limosilactobacillus</taxon>
    </lineage>
</organism>
<dbReference type="Pfam" id="PF03629">
    <property type="entry name" value="SASA"/>
    <property type="match status" value="2"/>
</dbReference>
<evidence type="ECO:0000313" key="4">
    <source>
        <dbReference type="Proteomes" id="UP000050934"/>
    </source>
</evidence>
<dbReference type="GO" id="GO:0001681">
    <property type="term" value="F:sialate O-acetylesterase activity"/>
    <property type="evidence" value="ECO:0007669"/>
    <property type="project" value="InterPro"/>
</dbReference>
<dbReference type="InterPro" id="IPR005181">
    <property type="entry name" value="SASA"/>
</dbReference>
<dbReference type="AlphaFoldDB" id="A0A0R2I3S3"/>
<dbReference type="Proteomes" id="UP000050934">
    <property type="component" value="Unassembled WGS sequence"/>
</dbReference>
<accession>A0A0R2I3S3</accession>
<dbReference type="GO" id="GO:0005975">
    <property type="term" value="P:carbohydrate metabolic process"/>
    <property type="evidence" value="ECO:0007669"/>
    <property type="project" value="TreeGrafter"/>
</dbReference>
<dbReference type="Gene3D" id="3.40.50.1110">
    <property type="entry name" value="SGNH hydrolase"/>
    <property type="match status" value="1"/>
</dbReference>
<dbReference type="RefSeq" id="WP_057739846.1">
    <property type="nucleotide sequence ID" value="NZ_JQBW01000004.1"/>
</dbReference>
<evidence type="ECO:0000256" key="1">
    <source>
        <dbReference type="ARBA" id="ARBA00022801"/>
    </source>
</evidence>
<dbReference type="STRING" id="396268.IV45_GL001344"/>
<dbReference type="InterPro" id="IPR036514">
    <property type="entry name" value="SGNH_hydro_sf"/>
</dbReference>
<name>A0A0R2I3S3_9LACO</name>
<proteinExistence type="predicted"/>
<reference evidence="3 4" key="1">
    <citation type="journal article" date="2015" name="Genome Announc.">
        <title>Expanding the biotechnology potential of lactobacilli through comparative genomics of 213 strains and associated genera.</title>
        <authorList>
            <person name="Sun Z."/>
            <person name="Harris H.M."/>
            <person name="McCann A."/>
            <person name="Guo C."/>
            <person name="Argimon S."/>
            <person name="Zhang W."/>
            <person name="Yang X."/>
            <person name="Jeffery I.B."/>
            <person name="Cooney J.C."/>
            <person name="Kagawa T.F."/>
            <person name="Liu W."/>
            <person name="Song Y."/>
            <person name="Salvetti E."/>
            <person name="Wrobel A."/>
            <person name="Rasinkangas P."/>
            <person name="Parkhill J."/>
            <person name="Rea M.C."/>
            <person name="O'Sullivan O."/>
            <person name="Ritari J."/>
            <person name="Douillard F.P."/>
            <person name="Paul Ross R."/>
            <person name="Yang R."/>
            <person name="Briner A.E."/>
            <person name="Felis G.E."/>
            <person name="de Vos W.M."/>
            <person name="Barrangou R."/>
            <person name="Klaenhammer T.R."/>
            <person name="Caufield P.W."/>
            <person name="Cui Y."/>
            <person name="Zhang H."/>
            <person name="O'Toole P.W."/>
        </authorList>
    </citation>
    <scope>NUCLEOTIDE SEQUENCE [LARGE SCALE GENOMIC DNA]</scope>
    <source>
        <strain evidence="3 4">DSM 17896</strain>
    </source>
</reference>
<protein>
    <recommendedName>
        <fullName evidence="2">Sialate O-acetylesterase domain-containing protein</fullName>
    </recommendedName>
</protein>
<dbReference type="OrthoDB" id="9795554at2"/>
<gene>
    <name evidence="3" type="ORF">IV45_GL001344</name>
</gene>
<dbReference type="PANTHER" id="PTHR22901">
    <property type="entry name" value="SIALATE O-ACETYLESTERASE"/>
    <property type="match status" value="1"/>
</dbReference>
<dbReference type="InterPro" id="IPR039329">
    <property type="entry name" value="SIAE"/>
</dbReference>
<dbReference type="PANTHER" id="PTHR22901:SF0">
    <property type="entry name" value="SIALATE O-ACETYLESTERASE"/>
    <property type="match status" value="1"/>
</dbReference>
<dbReference type="EMBL" id="JQBW01000004">
    <property type="protein sequence ID" value="KRN59595.1"/>
    <property type="molecule type" value="Genomic_DNA"/>
</dbReference>
<evidence type="ECO:0000313" key="3">
    <source>
        <dbReference type="EMBL" id="KRN59595.1"/>
    </source>
</evidence>
<dbReference type="PATRIC" id="fig|396268.3.peg.1364"/>
<dbReference type="Gene3D" id="2.60.40.10">
    <property type="entry name" value="Immunoglobulins"/>
    <property type="match status" value="1"/>
</dbReference>
<evidence type="ECO:0000259" key="2">
    <source>
        <dbReference type="Pfam" id="PF03629"/>
    </source>
</evidence>
<dbReference type="SUPFAM" id="SSF52266">
    <property type="entry name" value="SGNH hydrolase"/>
    <property type="match status" value="1"/>
</dbReference>
<feature type="domain" description="Sialate O-acetylesterase" evidence="2">
    <location>
        <begin position="86"/>
        <end position="200"/>
    </location>
</feature>
<feature type="domain" description="Sialate O-acetylesterase" evidence="2">
    <location>
        <begin position="285"/>
        <end position="398"/>
    </location>
</feature>
<dbReference type="InterPro" id="IPR013783">
    <property type="entry name" value="Ig-like_fold"/>
</dbReference>
<sequence length="509" mass="57958">MSIQLADIFQDGMVLQHDQKVKVWGTADPNEQVTVQLSTGTPSETTADNEGKFAVDLDPHTPATDLTLTASTSSEQVKVQHVSVGEVYLLAGQSNMNLLLRYDHDYHTNPKKVLSLIPKQISYYEVPKVKLNSPKDPLYGDRGKWQALNDQTAEQFSAAGFYFAIELAQRIKMPIGLVWMAYDGTTASSWTSKEALMKNPILKKTYIDSYEKLLRDRPKGEYEKFLRMVAEQSKNPENGPFWDNVLMGNVSHDDLCKAYKEHHELFVDYVMGPESENRPHGLFDTMVTKIIGYTFKAMLWYQGESDDAHAEVYDTLLTTMINDWRARWNTTFPVLQMQIAPFYHWFGVFYGTYFPYVREKQQLVTETMPKVYMTNVMDAGMKYDIHPKNKRTAGHRFAMLAFDKIYGFNKHEGAPLVTAYHRNGQEIEISFSESSSLALKSALKQSLVVTAGTETVDYSVKAFDNRLLLSLKDDVSSMPVKVAYQFAPYSEARMFNENGVPVSPFKLNL</sequence>
<keyword evidence="1" id="KW-0378">Hydrolase</keyword>